<dbReference type="GO" id="GO:0006744">
    <property type="term" value="P:ubiquinone biosynthetic process"/>
    <property type="evidence" value="ECO:0007669"/>
    <property type="project" value="TreeGrafter"/>
</dbReference>
<comment type="caution">
    <text evidence="6">The sequence shown here is derived from an EMBL/GenBank/DDBJ whole genome shotgun (WGS) entry which is preliminary data.</text>
</comment>
<proteinExistence type="inferred from homology"/>
<keyword evidence="3" id="KW-0547">Nucleotide-binding</keyword>
<dbReference type="Pfam" id="PF03109">
    <property type="entry name" value="ABC1"/>
    <property type="match status" value="1"/>
</dbReference>
<dbReference type="GO" id="GO:0016740">
    <property type="term" value="F:transferase activity"/>
    <property type="evidence" value="ECO:0007669"/>
    <property type="project" value="UniProtKB-KW"/>
</dbReference>
<reference evidence="6" key="1">
    <citation type="submission" date="2020-05" db="EMBL/GenBank/DDBJ databases">
        <title>Phylogenomic resolution of chytrid fungi.</title>
        <authorList>
            <person name="Stajich J.E."/>
            <person name="Amses K."/>
            <person name="Simmons R."/>
            <person name="Seto K."/>
            <person name="Myers J."/>
            <person name="Bonds A."/>
            <person name="Quandt C.A."/>
            <person name="Barry K."/>
            <person name="Liu P."/>
            <person name="Grigoriev I."/>
            <person name="Longcore J.E."/>
            <person name="James T.Y."/>
        </authorList>
    </citation>
    <scope>NUCLEOTIDE SEQUENCE</scope>
    <source>
        <strain evidence="6">JEL0513</strain>
    </source>
</reference>
<evidence type="ECO:0000313" key="7">
    <source>
        <dbReference type="Proteomes" id="UP001211907"/>
    </source>
</evidence>
<gene>
    <name evidence="6" type="ORF">HK100_003173</name>
</gene>
<keyword evidence="7" id="KW-1185">Reference proteome</keyword>
<name>A0AAD5SV89_9FUNG</name>
<keyword evidence="2" id="KW-0808">Transferase</keyword>
<dbReference type="AlphaFoldDB" id="A0AAD5SV89"/>
<dbReference type="InterPro" id="IPR051409">
    <property type="entry name" value="Atypical_kinase_ADCK"/>
</dbReference>
<comment type="similarity">
    <text evidence="1">Belongs to the protein kinase superfamily. ADCK protein kinase family.</text>
</comment>
<dbReference type="InterPro" id="IPR011009">
    <property type="entry name" value="Kinase-like_dom_sf"/>
</dbReference>
<dbReference type="InterPro" id="IPR004147">
    <property type="entry name" value="ABC1_dom"/>
</dbReference>
<protein>
    <recommendedName>
        <fullName evidence="5">ABC1 atypical kinase-like domain-containing protein</fullName>
    </recommendedName>
</protein>
<evidence type="ECO:0000256" key="1">
    <source>
        <dbReference type="ARBA" id="ARBA00009670"/>
    </source>
</evidence>
<dbReference type="PANTHER" id="PTHR43851:SF3">
    <property type="entry name" value="COENZYME Q8"/>
    <property type="match status" value="1"/>
</dbReference>
<evidence type="ECO:0000313" key="6">
    <source>
        <dbReference type="EMBL" id="KAJ3110034.1"/>
    </source>
</evidence>
<accession>A0AAD5SV89</accession>
<organism evidence="6 7">
    <name type="scientific">Physocladia obscura</name>
    <dbReference type="NCBI Taxonomy" id="109957"/>
    <lineage>
        <taxon>Eukaryota</taxon>
        <taxon>Fungi</taxon>
        <taxon>Fungi incertae sedis</taxon>
        <taxon>Chytridiomycota</taxon>
        <taxon>Chytridiomycota incertae sedis</taxon>
        <taxon>Chytridiomycetes</taxon>
        <taxon>Chytridiales</taxon>
        <taxon>Chytriomycetaceae</taxon>
        <taxon>Physocladia</taxon>
    </lineage>
</organism>
<dbReference type="GO" id="GO:0005524">
    <property type="term" value="F:ATP binding"/>
    <property type="evidence" value="ECO:0007669"/>
    <property type="project" value="UniProtKB-KW"/>
</dbReference>
<dbReference type="CDD" id="cd13970">
    <property type="entry name" value="ABC1_ADCK3"/>
    <property type="match status" value="1"/>
</dbReference>
<dbReference type="PANTHER" id="PTHR43851">
    <property type="match status" value="1"/>
</dbReference>
<sequence>MLATVLLARSKTTHRAALYDKVLQHRETVLYVSGAPTRFGGAQTIIRGHSRWADAASLAVGAAQVIANIFPGQPPLLQSSKSEDATQNIAENNAPNATLQQQEAPALFSKNVDLKAERIRIQPMPSEPGRLKLVSERVINEKLIESKYRSPAPLETQAAAVPATRFSRLWQYSALGASVGAGVVGAALSSAFASNHAQSSSLLFSPKNVDRIVARLSRMRGAALKLGQMLSIQDSNMLPKELEQILLRVQNSANYMPDSQLEKIMVQQLGKNWRSKFISFDSTPFAAASIGQVHFATIVPPESDENLNTLSSAPLRVAVKIQYPGVAQSIDSDLSYLRTLSLLGNVLPRGMYLDNTLRVAKIELARECDYLAEASAMLRFKKLLSSSSCRSSVSLANSVNVPRVFEHISTSKVLVCEFVDGVSIGSVSHLDQTKRDEIGNRMLKLCLMQLFDFRFMQTDPNWSNFLFDEQTDVIHMLDFGAAREFPAKFTNTYLKLLKAAAIKDRAASIAFSQELGFLTGFESETMLNAHLNSLFLLASPFNPELTKPFDFGAQSITSSVRADIPVMLNERLTPPPDESYSLHRSLSGSFLLCAKLKARVDCAKLFNMY</sequence>
<evidence type="ECO:0000256" key="3">
    <source>
        <dbReference type="ARBA" id="ARBA00022741"/>
    </source>
</evidence>
<dbReference type="InterPro" id="IPR034646">
    <property type="entry name" value="ADCK3_dom"/>
</dbReference>
<evidence type="ECO:0000256" key="4">
    <source>
        <dbReference type="ARBA" id="ARBA00022840"/>
    </source>
</evidence>
<feature type="domain" description="ABC1 atypical kinase-like" evidence="5">
    <location>
        <begin position="248"/>
        <end position="507"/>
    </location>
</feature>
<evidence type="ECO:0000256" key="2">
    <source>
        <dbReference type="ARBA" id="ARBA00022679"/>
    </source>
</evidence>
<evidence type="ECO:0000259" key="5">
    <source>
        <dbReference type="Pfam" id="PF03109"/>
    </source>
</evidence>
<dbReference type="SUPFAM" id="SSF56112">
    <property type="entry name" value="Protein kinase-like (PK-like)"/>
    <property type="match status" value="1"/>
</dbReference>
<dbReference type="EMBL" id="JADGJH010001777">
    <property type="protein sequence ID" value="KAJ3110034.1"/>
    <property type="molecule type" value="Genomic_DNA"/>
</dbReference>
<dbReference type="Proteomes" id="UP001211907">
    <property type="component" value="Unassembled WGS sequence"/>
</dbReference>
<keyword evidence="4" id="KW-0067">ATP-binding</keyword>